<evidence type="ECO:0000313" key="2">
    <source>
        <dbReference type="EMBL" id="MPM33388.1"/>
    </source>
</evidence>
<evidence type="ECO:0000259" key="1">
    <source>
        <dbReference type="Pfam" id="PF12728"/>
    </source>
</evidence>
<dbReference type="EMBL" id="VSSQ01006644">
    <property type="protein sequence ID" value="MPM33388.1"/>
    <property type="molecule type" value="Genomic_DNA"/>
</dbReference>
<reference evidence="2" key="1">
    <citation type="submission" date="2019-08" db="EMBL/GenBank/DDBJ databases">
        <authorList>
            <person name="Kucharzyk K."/>
            <person name="Murdoch R.W."/>
            <person name="Higgins S."/>
            <person name="Loffler F."/>
        </authorList>
    </citation>
    <scope>NUCLEOTIDE SEQUENCE</scope>
</reference>
<comment type="caution">
    <text evidence="2">The sequence shown here is derived from an EMBL/GenBank/DDBJ whole genome shotgun (WGS) entry which is preliminary data.</text>
</comment>
<dbReference type="SUPFAM" id="SSF46955">
    <property type="entry name" value="Putative DNA-binding domain"/>
    <property type="match status" value="1"/>
</dbReference>
<dbReference type="InterPro" id="IPR041657">
    <property type="entry name" value="HTH_17"/>
</dbReference>
<dbReference type="PANTHER" id="PTHR34585:SF22">
    <property type="entry name" value="HELIX-TURN-HELIX DOMAIN-CONTAINING PROTEIN"/>
    <property type="match status" value="1"/>
</dbReference>
<dbReference type="InterPro" id="IPR009061">
    <property type="entry name" value="DNA-bd_dom_put_sf"/>
</dbReference>
<name>A0A644YZB6_9ZZZZ</name>
<dbReference type="Pfam" id="PF12728">
    <property type="entry name" value="HTH_17"/>
    <property type="match status" value="1"/>
</dbReference>
<organism evidence="2">
    <name type="scientific">bioreactor metagenome</name>
    <dbReference type="NCBI Taxonomy" id="1076179"/>
    <lineage>
        <taxon>unclassified sequences</taxon>
        <taxon>metagenomes</taxon>
        <taxon>ecological metagenomes</taxon>
    </lineage>
</organism>
<sequence>MTEIKPDKDLSDWPDWIDAQDVMHKLHISVRTLQTWRTNGTIPFSRIRGKLYYRKSDILALLEENYNGKKGGHEW</sequence>
<protein>
    <recommendedName>
        <fullName evidence="1">Helix-turn-helix domain-containing protein</fullName>
    </recommendedName>
</protein>
<accession>A0A644YZB6</accession>
<proteinExistence type="predicted"/>
<dbReference type="AlphaFoldDB" id="A0A644YZB6"/>
<dbReference type="PANTHER" id="PTHR34585">
    <property type="match status" value="1"/>
</dbReference>
<feature type="domain" description="Helix-turn-helix" evidence="1">
    <location>
        <begin position="16"/>
        <end position="65"/>
    </location>
</feature>
<gene>
    <name evidence="2" type="ORF">SDC9_79962</name>
</gene>